<dbReference type="InterPro" id="IPR013762">
    <property type="entry name" value="Integrase-like_cat_sf"/>
</dbReference>
<sequence length="416" mass="47389">MAGDIEDTSQAIEPSFAPDQDTLSITEASATLISRLGPLLDGSQGVNRQRLDDGSIRRPKMIEANNDLEAINAFLHKHNENTRTVRVYRKECYRLLKWCIEIARKPMSSLTGSDLSEYRDFLAAPPASWINVNRAKKIRNNTINPEWRPFAKAGMSPQSIKHAIVVLGALFTYLVDARYLDANPVKFMPRRAGKVDDAEIKSATRFRFKGERHLTTEDMKYVDQVLREVDPRTRWAFQLIRFTGMRISEAAIHQMCHFVRIGGVWMVMITGKRGKTRQVPATDRLIEALIEWRTHLHMTPLPDSEDTTALICKSYDNASKMTPGYVGEMVSSVFRMAAVRAEAHPPKGEDSAKRLRVATAHWLRHRFATVLANDKDNTMRSVQSLLGHENINTTALYWHVEEEENIENMKKNGPKF</sequence>
<dbReference type="InterPro" id="IPR011010">
    <property type="entry name" value="DNA_brk_join_enz"/>
</dbReference>
<dbReference type="GO" id="GO:0003677">
    <property type="term" value="F:DNA binding"/>
    <property type="evidence" value="ECO:0007669"/>
    <property type="project" value="UniProtKB-UniRule"/>
</dbReference>
<dbReference type="Gene3D" id="1.10.443.10">
    <property type="entry name" value="Intergrase catalytic core"/>
    <property type="match status" value="1"/>
</dbReference>
<organism evidence="8 9">
    <name type="scientific">Acidihalobacter aeolianus</name>
    <dbReference type="NCBI Taxonomy" id="2792603"/>
    <lineage>
        <taxon>Bacteria</taxon>
        <taxon>Pseudomonadati</taxon>
        <taxon>Pseudomonadota</taxon>
        <taxon>Gammaproteobacteria</taxon>
        <taxon>Chromatiales</taxon>
        <taxon>Ectothiorhodospiraceae</taxon>
        <taxon>Acidihalobacter</taxon>
    </lineage>
</organism>
<reference evidence="8 9" key="1">
    <citation type="submission" date="2016-09" db="EMBL/GenBank/DDBJ databases">
        <title>Acidihalobacter prosperus V6 (DSM14174).</title>
        <authorList>
            <person name="Khaleque H.N."/>
            <person name="Ramsay J.P."/>
            <person name="Murphy R.J.T."/>
            <person name="Kaksonen A.H."/>
            <person name="Boxall N.J."/>
            <person name="Watkin E.L.J."/>
        </authorList>
    </citation>
    <scope>NUCLEOTIDE SEQUENCE [LARGE SCALE GENOMIC DNA]</scope>
    <source>
        <strain evidence="8 9">V6</strain>
        <plasmid evidence="9">papv6</plasmid>
    </source>
</reference>
<dbReference type="KEGG" id="aaeo:BJI67_16185"/>
<evidence type="ECO:0000256" key="1">
    <source>
        <dbReference type="ARBA" id="ARBA00008857"/>
    </source>
</evidence>
<dbReference type="Proteomes" id="UP000095342">
    <property type="component" value="Plasmid pAPV6"/>
</dbReference>
<dbReference type="Pfam" id="PF00589">
    <property type="entry name" value="Phage_integrase"/>
    <property type="match status" value="1"/>
</dbReference>
<evidence type="ECO:0000256" key="4">
    <source>
        <dbReference type="ARBA" id="ARBA00023172"/>
    </source>
</evidence>
<keyword evidence="4" id="KW-0233">DNA recombination</keyword>
<keyword evidence="8" id="KW-0614">Plasmid</keyword>
<evidence type="ECO:0000259" key="6">
    <source>
        <dbReference type="PROSITE" id="PS51898"/>
    </source>
</evidence>
<dbReference type="Gene3D" id="1.10.150.130">
    <property type="match status" value="1"/>
</dbReference>
<dbReference type="AlphaFoldDB" id="A0A1D8KCU0"/>
<dbReference type="GO" id="GO:0006310">
    <property type="term" value="P:DNA recombination"/>
    <property type="evidence" value="ECO:0007669"/>
    <property type="project" value="UniProtKB-KW"/>
</dbReference>
<proteinExistence type="inferred from homology"/>
<dbReference type="PANTHER" id="PTHR30349:SF64">
    <property type="entry name" value="PROPHAGE INTEGRASE INTD-RELATED"/>
    <property type="match status" value="1"/>
</dbReference>
<dbReference type="InterPro" id="IPR002104">
    <property type="entry name" value="Integrase_catalytic"/>
</dbReference>
<keyword evidence="3 5" id="KW-0238">DNA-binding</keyword>
<dbReference type="InterPro" id="IPR010998">
    <property type="entry name" value="Integrase_recombinase_N"/>
</dbReference>
<evidence type="ECO:0000256" key="3">
    <source>
        <dbReference type="ARBA" id="ARBA00023125"/>
    </source>
</evidence>
<keyword evidence="9" id="KW-1185">Reference proteome</keyword>
<feature type="domain" description="Core-binding (CB)" evidence="7">
    <location>
        <begin position="65"/>
        <end position="175"/>
    </location>
</feature>
<evidence type="ECO:0000259" key="7">
    <source>
        <dbReference type="PROSITE" id="PS51900"/>
    </source>
</evidence>
<dbReference type="EMBL" id="CP017449">
    <property type="protein sequence ID" value="AOV18777.1"/>
    <property type="molecule type" value="Genomic_DNA"/>
</dbReference>
<dbReference type="GO" id="GO:0015074">
    <property type="term" value="P:DNA integration"/>
    <property type="evidence" value="ECO:0007669"/>
    <property type="project" value="UniProtKB-KW"/>
</dbReference>
<evidence type="ECO:0000313" key="8">
    <source>
        <dbReference type="EMBL" id="AOV18777.1"/>
    </source>
</evidence>
<dbReference type="RefSeq" id="WP_070074300.1">
    <property type="nucleotide sequence ID" value="NZ_CP017449.1"/>
</dbReference>
<dbReference type="PROSITE" id="PS51898">
    <property type="entry name" value="TYR_RECOMBINASE"/>
    <property type="match status" value="1"/>
</dbReference>
<accession>A0A1D8KCU0</accession>
<geneLocation type="plasmid" evidence="9">
    <name>papv6</name>
</geneLocation>
<name>A0A1D8KCU0_9GAMM</name>
<evidence type="ECO:0000256" key="2">
    <source>
        <dbReference type="ARBA" id="ARBA00022908"/>
    </source>
</evidence>
<comment type="similarity">
    <text evidence="1">Belongs to the 'phage' integrase family.</text>
</comment>
<dbReference type="InterPro" id="IPR044068">
    <property type="entry name" value="CB"/>
</dbReference>
<dbReference type="PANTHER" id="PTHR30349">
    <property type="entry name" value="PHAGE INTEGRASE-RELATED"/>
    <property type="match status" value="1"/>
</dbReference>
<evidence type="ECO:0000256" key="5">
    <source>
        <dbReference type="PROSITE-ProRule" id="PRU01248"/>
    </source>
</evidence>
<evidence type="ECO:0008006" key="10">
    <source>
        <dbReference type="Google" id="ProtNLM"/>
    </source>
</evidence>
<dbReference type="InterPro" id="IPR050090">
    <property type="entry name" value="Tyrosine_recombinase_XerCD"/>
</dbReference>
<keyword evidence="2" id="KW-0229">DNA integration</keyword>
<gene>
    <name evidence="8" type="ORF">BJI67_16185</name>
</gene>
<dbReference type="SUPFAM" id="SSF56349">
    <property type="entry name" value="DNA breaking-rejoining enzymes"/>
    <property type="match status" value="1"/>
</dbReference>
<feature type="domain" description="Tyr recombinase" evidence="6">
    <location>
        <begin position="209"/>
        <end position="410"/>
    </location>
</feature>
<protein>
    <recommendedName>
        <fullName evidence="10">Tyr recombinase domain-containing protein</fullName>
    </recommendedName>
</protein>
<evidence type="ECO:0000313" key="9">
    <source>
        <dbReference type="Proteomes" id="UP000095342"/>
    </source>
</evidence>
<dbReference type="PROSITE" id="PS51900">
    <property type="entry name" value="CB"/>
    <property type="match status" value="1"/>
</dbReference>